<evidence type="ECO:0000313" key="7">
    <source>
        <dbReference type="Proteomes" id="UP001178507"/>
    </source>
</evidence>
<dbReference type="AlphaFoldDB" id="A0AA36JT16"/>
<dbReference type="PANTHER" id="PTHR12894">
    <property type="entry name" value="CNH DOMAIN CONTAINING"/>
    <property type="match status" value="1"/>
</dbReference>
<name>A0AA36JT16_9DINO</name>
<evidence type="ECO:0000256" key="3">
    <source>
        <dbReference type="ARBA" id="ARBA00022490"/>
    </source>
</evidence>
<dbReference type="PROSITE" id="PS50219">
    <property type="entry name" value="CNH"/>
    <property type="match status" value="1"/>
</dbReference>
<organism evidence="6 7">
    <name type="scientific">Effrenium voratum</name>
    <dbReference type="NCBI Taxonomy" id="2562239"/>
    <lineage>
        <taxon>Eukaryota</taxon>
        <taxon>Sar</taxon>
        <taxon>Alveolata</taxon>
        <taxon>Dinophyceae</taxon>
        <taxon>Suessiales</taxon>
        <taxon>Symbiodiniaceae</taxon>
        <taxon>Effrenium</taxon>
    </lineage>
</organism>
<dbReference type="InterPro" id="IPR019453">
    <property type="entry name" value="VPS39/TGFA1_Znf"/>
</dbReference>
<evidence type="ECO:0000259" key="5">
    <source>
        <dbReference type="PROSITE" id="PS50219"/>
    </source>
</evidence>
<dbReference type="InterPro" id="IPR032914">
    <property type="entry name" value="Vam6/VPS39/TRAP1"/>
</dbReference>
<dbReference type="Proteomes" id="UP001178507">
    <property type="component" value="Unassembled WGS sequence"/>
</dbReference>
<dbReference type="Pfam" id="PF10367">
    <property type="entry name" value="zf-Vps39_C"/>
    <property type="match status" value="1"/>
</dbReference>
<accession>A0AA36JT16</accession>
<dbReference type="GO" id="GO:0015031">
    <property type="term" value="P:protein transport"/>
    <property type="evidence" value="ECO:0007669"/>
    <property type="project" value="UniProtKB-KW"/>
</dbReference>
<dbReference type="EMBL" id="CAUJNA010003838">
    <property type="protein sequence ID" value="CAJ1410746.1"/>
    <property type="molecule type" value="Genomic_DNA"/>
</dbReference>
<dbReference type="GO" id="GO:0016020">
    <property type="term" value="C:membrane"/>
    <property type="evidence" value="ECO:0007669"/>
    <property type="project" value="TreeGrafter"/>
</dbReference>
<feature type="domain" description="CNH" evidence="5">
    <location>
        <begin position="1"/>
        <end position="235"/>
    </location>
</feature>
<keyword evidence="3" id="KW-0963">Cytoplasm</keyword>
<keyword evidence="7" id="KW-1185">Reference proteome</keyword>
<comment type="caution">
    <text evidence="6">The sequence shown here is derived from an EMBL/GenBank/DDBJ whole genome shotgun (WGS) entry which is preliminary data.</text>
</comment>
<evidence type="ECO:0000313" key="6">
    <source>
        <dbReference type="EMBL" id="CAJ1410746.1"/>
    </source>
</evidence>
<dbReference type="PANTHER" id="PTHR12894:SF27">
    <property type="entry name" value="TRANSFORMING GROWTH FACTOR-BETA RECEPTOR-ASSOCIATED PROTEIN 1"/>
    <property type="match status" value="1"/>
</dbReference>
<proteinExistence type="predicted"/>
<reference evidence="6" key="1">
    <citation type="submission" date="2023-08" db="EMBL/GenBank/DDBJ databases">
        <authorList>
            <person name="Chen Y."/>
            <person name="Shah S."/>
            <person name="Dougan E. K."/>
            <person name="Thang M."/>
            <person name="Chan C."/>
        </authorList>
    </citation>
    <scope>NUCLEOTIDE SEQUENCE</scope>
</reference>
<keyword evidence="4" id="KW-0653">Protein transport</keyword>
<comment type="subcellular location">
    <subcellularLocation>
        <location evidence="1">Cytoplasm</location>
    </subcellularLocation>
</comment>
<gene>
    <name evidence="6" type="ORF">EVOR1521_LOCUS31510</name>
</gene>
<evidence type="ECO:0000256" key="4">
    <source>
        <dbReference type="ARBA" id="ARBA00022927"/>
    </source>
</evidence>
<keyword evidence="2" id="KW-0813">Transport</keyword>
<dbReference type="GO" id="GO:0006914">
    <property type="term" value="P:autophagy"/>
    <property type="evidence" value="ECO:0007669"/>
    <property type="project" value="TreeGrafter"/>
</dbReference>
<evidence type="ECO:0000256" key="1">
    <source>
        <dbReference type="ARBA" id="ARBA00004496"/>
    </source>
</evidence>
<sequence length="895" mass="99070">MARTGARPVGQVRLSARRAVEQVCATGGFVFVLLDGVLSALPGNVQSSAPVELCKDVKHMCLHTGDAGTNAEVCAATRKKLVLFAHNGMTFEQRQEFPTSEAAAALAWHGPLICAGFRREYKLFSERTGLAFEDVCPLDGKHVPRIAVLSGRNELLLLIQEGVGLFYNLSTKQPSPKNTITWPRKVTCLGASGNHVFGASSAGGLAQLDIFADQKKCQTLTLEGTMMAVCHASEGRILVAAETSVTCLTPIPFQQQVEQLLAQVRTSEALDLINATYGPEDPERQVQLEKCHKLAGWALFADLQFLKAFQHFMYCSGFRIEEVLLYWRRYLPEDWEATCRPASDGGSASVPEVGELVRQKLLERQQAGEAAVSANVGLANAAAASFLLKQREALLSQERLPAEQRMQGATPAVLRAIDTLLLKLLLETDEDDLRLTEVLERGIRCRVEDCEGFLRERGRLDVLARLWKAHGMYDLVLREWSSMLSARTDARISRAQIVNEMVEALRSVRGASGAALLRRYVPQLLSVDAPSVLQVFTSRGREALLLPDEVLQLLEGHESLVMAFLEELVARKEAEPRHCARLGLAYVAKVEEELSLPGSAKGTPTRAKLLRFIESEGSSELLPRLEALHLHEERVALCSRELRHQEALRILALDLNDLARAEVYCRLVMARATSEVRLSVFSAELPAWARGIVFGPKKPSTHSDDKDPVHGEGERARPLMLLLKILLEAHEGAAEKPEDYKKVTAEYREAALSLLMGYAGHRDLPPNEVLGVLPAHWSLEGVADYLSKSARICLHQQRASMLEENLSSMAYLKTFSAWTKERMRKVSITVDRCCPVCNKRFVDKDSVGKAFVAYPNETCVHFTCKEHPSICPKTGKNFADNLSVYCHALGARDER</sequence>
<protein>
    <recommendedName>
        <fullName evidence="5">CNH domain-containing protein</fullName>
    </recommendedName>
</protein>
<dbReference type="InterPro" id="IPR001180">
    <property type="entry name" value="CNH_dom"/>
</dbReference>
<evidence type="ECO:0000256" key="2">
    <source>
        <dbReference type="ARBA" id="ARBA00022448"/>
    </source>
</evidence>
<dbReference type="GO" id="GO:0005737">
    <property type="term" value="C:cytoplasm"/>
    <property type="evidence" value="ECO:0007669"/>
    <property type="project" value="UniProtKB-SubCell"/>
</dbReference>
<dbReference type="GO" id="GO:0034058">
    <property type="term" value="P:endosomal vesicle fusion"/>
    <property type="evidence" value="ECO:0007669"/>
    <property type="project" value="TreeGrafter"/>
</dbReference>